<feature type="domain" description="Bacteriophage tail tape measure N-terminal" evidence="1">
    <location>
        <begin position="21"/>
        <end position="95"/>
    </location>
</feature>
<dbReference type="EMBL" id="UGGO01000002">
    <property type="protein sequence ID" value="STS10773.1"/>
    <property type="molecule type" value="Genomic_DNA"/>
</dbReference>
<gene>
    <name evidence="2" type="ORF">NCTC12157_05372</name>
</gene>
<protein>
    <submittedName>
        <fullName evidence="2">Phage-related minor tail protein</fullName>
    </submittedName>
</protein>
<organism evidence="2 3">
    <name type="scientific">Ewingella americana</name>
    <dbReference type="NCBI Taxonomy" id="41202"/>
    <lineage>
        <taxon>Bacteria</taxon>
        <taxon>Pseudomonadati</taxon>
        <taxon>Pseudomonadota</taxon>
        <taxon>Gammaproteobacteria</taxon>
        <taxon>Enterobacterales</taxon>
        <taxon>Yersiniaceae</taxon>
        <taxon>Ewingella</taxon>
    </lineage>
</organism>
<reference evidence="2 3" key="1">
    <citation type="submission" date="2018-06" db="EMBL/GenBank/DDBJ databases">
        <authorList>
            <consortium name="Pathogen Informatics"/>
            <person name="Doyle S."/>
        </authorList>
    </citation>
    <scope>NUCLEOTIDE SEQUENCE [LARGE SCALE GENOMIC DNA]</scope>
    <source>
        <strain evidence="2 3">NCTC12157</strain>
    </source>
</reference>
<dbReference type="Pfam" id="PF06791">
    <property type="entry name" value="TMP_2"/>
    <property type="match status" value="1"/>
</dbReference>
<sequence>MQGRHPGSLQSWQNPSAALRQQTLAALAQVVGSGSFKGSQIESVTRAAVAMQEATGKSVEETIKNFEKLYDSPTKASSELNKQLHYLTAGQFEYISQLERRGDKEAAGQAAADAYSRAEQQRSQQILDNLGLVERAALATRNAFKNMWDELLNIGRGGNDAATLQTMKDTLAEIQENSQQGLLGRFKNNAMGVDKAQLEADIRNLEFVVKSQEGYNRSKAEFNKINNDGIEAQVSFNKYLDAGTTQAEKRALAQKDLNKAIADNAAAAKATQGLSPDKQVSLWSSADIEKARAGIEKLYKDPKTAKAKGYVTPAGDRAEDSAQKDLIALQSQLKVLQEHKSITDTISQQRKELWGTEAQFSVLEDASRTRPIIQARKIATLQQRAGATARPTKGAAR</sequence>
<evidence type="ECO:0000259" key="1">
    <source>
        <dbReference type="Pfam" id="PF06791"/>
    </source>
</evidence>
<evidence type="ECO:0000313" key="2">
    <source>
        <dbReference type="EMBL" id="STS10773.1"/>
    </source>
</evidence>
<accession>A0A377TD74</accession>
<evidence type="ECO:0000313" key="3">
    <source>
        <dbReference type="Proteomes" id="UP000254304"/>
    </source>
</evidence>
<dbReference type="AlphaFoldDB" id="A0A377TD74"/>
<name>A0A377TD74_9GAMM</name>
<dbReference type="Proteomes" id="UP000254304">
    <property type="component" value="Unassembled WGS sequence"/>
</dbReference>
<dbReference type="InterPro" id="IPR009628">
    <property type="entry name" value="Phage_tape_measure_N"/>
</dbReference>
<proteinExistence type="predicted"/>